<evidence type="ECO:0000256" key="7">
    <source>
        <dbReference type="SAM" id="SignalP"/>
    </source>
</evidence>
<dbReference type="Gene3D" id="3.10.350.10">
    <property type="entry name" value="LysM domain"/>
    <property type="match status" value="1"/>
</dbReference>
<dbReference type="InterPro" id="IPR036779">
    <property type="entry name" value="LysM_dom_sf"/>
</dbReference>
<keyword evidence="2 9" id="KW-0645">Protease</keyword>
<dbReference type="Pfam" id="PF01435">
    <property type="entry name" value="Peptidase_M48"/>
    <property type="match status" value="1"/>
</dbReference>
<dbReference type="OrthoDB" id="9810445at2"/>
<comment type="caution">
    <text evidence="9">The sequence shown here is derived from an EMBL/GenBank/DDBJ whole genome shotgun (WGS) entry which is preliminary data.</text>
</comment>
<dbReference type="InterPro" id="IPR051156">
    <property type="entry name" value="Mito/Outer_Membr_Metalloprot"/>
</dbReference>
<evidence type="ECO:0000256" key="3">
    <source>
        <dbReference type="ARBA" id="ARBA00022723"/>
    </source>
</evidence>
<dbReference type="PROSITE" id="PS51257">
    <property type="entry name" value="PROKAR_LIPOPROTEIN"/>
    <property type="match status" value="1"/>
</dbReference>
<dbReference type="GO" id="GO:0016020">
    <property type="term" value="C:membrane"/>
    <property type="evidence" value="ECO:0007669"/>
    <property type="project" value="TreeGrafter"/>
</dbReference>
<dbReference type="Pfam" id="PF01476">
    <property type="entry name" value="LysM"/>
    <property type="match status" value="1"/>
</dbReference>
<keyword evidence="10" id="KW-1185">Reference proteome</keyword>
<keyword evidence="3" id="KW-0479">Metal-binding</keyword>
<dbReference type="PANTHER" id="PTHR22726">
    <property type="entry name" value="METALLOENDOPEPTIDASE OMA1"/>
    <property type="match status" value="1"/>
</dbReference>
<evidence type="ECO:0000313" key="9">
    <source>
        <dbReference type="EMBL" id="TQV79636.1"/>
    </source>
</evidence>
<organism evidence="9 10">
    <name type="scientific">Denitrobaculum tricleocarpae</name>
    <dbReference type="NCBI Taxonomy" id="2591009"/>
    <lineage>
        <taxon>Bacteria</taxon>
        <taxon>Pseudomonadati</taxon>
        <taxon>Pseudomonadota</taxon>
        <taxon>Alphaproteobacteria</taxon>
        <taxon>Rhodospirillales</taxon>
        <taxon>Rhodospirillaceae</taxon>
        <taxon>Denitrobaculum</taxon>
    </lineage>
</organism>
<dbReference type="GO" id="GO:0004222">
    <property type="term" value="F:metalloendopeptidase activity"/>
    <property type="evidence" value="ECO:0007669"/>
    <property type="project" value="InterPro"/>
</dbReference>
<name>A0A545TQY7_9PROT</name>
<dbReference type="GO" id="GO:0051603">
    <property type="term" value="P:proteolysis involved in protein catabolic process"/>
    <property type="evidence" value="ECO:0007669"/>
    <property type="project" value="TreeGrafter"/>
</dbReference>
<dbReference type="CDD" id="cd00118">
    <property type="entry name" value="LysM"/>
    <property type="match status" value="1"/>
</dbReference>
<evidence type="ECO:0000313" key="10">
    <source>
        <dbReference type="Proteomes" id="UP000315252"/>
    </source>
</evidence>
<evidence type="ECO:0000259" key="8">
    <source>
        <dbReference type="PROSITE" id="PS51782"/>
    </source>
</evidence>
<evidence type="ECO:0000256" key="1">
    <source>
        <dbReference type="ARBA" id="ARBA00001947"/>
    </source>
</evidence>
<feature type="domain" description="LysM" evidence="8">
    <location>
        <begin position="444"/>
        <end position="491"/>
    </location>
</feature>
<gene>
    <name evidence="9" type="ORF">FKG95_13025</name>
</gene>
<dbReference type="InterPro" id="IPR018392">
    <property type="entry name" value="LysM"/>
</dbReference>
<keyword evidence="5" id="KW-0862">Zinc</keyword>
<proteinExistence type="predicted"/>
<keyword evidence="6 9" id="KW-0482">Metalloprotease</keyword>
<keyword evidence="7" id="KW-0732">Signal</keyword>
<dbReference type="CDD" id="cd07333">
    <property type="entry name" value="M48C_bepA_like"/>
    <property type="match status" value="1"/>
</dbReference>
<sequence>MIFSRPRAGFARILTASALLASLVFLSGCETSPATGESFFTGGLTKDKEAALGAQEHEKILQQFGGSYDDPELAQYITSLGNLLVKTSETPDDKFTFTVLDSPVVNAFALPGGYVYLTRGLLALADDEAEIAGVTAHEIGHVTARHASQRYGRAVGTSILAAGVGILLGSQEAAAAANQVGAMALQSYSRDQEFQADLLGVRYLSRGGFEPEGMADFLTKLQADSRLSARIAGNPDAADEFNIMQTHPRTADRIQRAIAQAGERPVANPIVGRDVYLSKIDGMTYGDGPNQGFTRGREFLHPELRFAFEVPLKYRIINRPDRVIAQHPDSSIIVFRQGSKPANVSLSEYLTQGFGAKLPLKNVEQIEVNGMDAVTAQARVKGQQGEHDWRLTTIQYDEKTLYNFLFITRPEATGAQALGLKRTTYSFRKLSAEEAGQLKPKRLRIYTVRAGDTAEKLAERFPFEDFKLARFATLNGLDPKQPLKAGQKVKIIVQ</sequence>
<dbReference type="PROSITE" id="PS51782">
    <property type="entry name" value="LYSM"/>
    <property type="match status" value="1"/>
</dbReference>
<dbReference type="Proteomes" id="UP000315252">
    <property type="component" value="Unassembled WGS sequence"/>
</dbReference>
<dbReference type="EMBL" id="VHSH01000004">
    <property type="protein sequence ID" value="TQV79636.1"/>
    <property type="molecule type" value="Genomic_DNA"/>
</dbReference>
<dbReference type="GO" id="GO:0046872">
    <property type="term" value="F:metal ion binding"/>
    <property type="evidence" value="ECO:0007669"/>
    <property type="project" value="UniProtKB-KW"/>
</dbReference>
<evidence type="ECO:0000256" key="2">
    <source>
        <dbReference type="ARBA" id="ARBA00022670"/>
    </source>
</evidence>
<feature type="chain" id="PRO_5021916876" evidence="7">
    <location>
        <begin position="22"/>
        <end position="494"/>
    </location>
</feature>
<protein>
    <submittedName>
        <fullName evidence="9">M48 family metalloprotease</fullName>
    </submittedName>
</protein>
<dbReference type="AlphaFoldDB" id="A0A545TQY7"/>
<dbReference type="Gene3D" id="3.30.2010.10">
    <property type="entry name" value="Metalloproteases ('zincins'), catalytic domain"/>
    <property type="match status" value="1"/>
</dbReference>
<reference evidence="9 10" key="1">
    <citation type="submission" date="2019-06" db="EMBL/GenBank/DDBJ databases">
        <title>Whole genome sequence for Rhodospirillaceae sp. R148.</title>
        <authorList>
            <person name="Wang G."/>
        </authorList>
    </citation>
    <scope>NUCLEOTIDE SEQUENCE [LARGE SCALE GENOMIC DNA]</scope>
    <source>
        <strain evidence="9 10">R148</strain>
    </source>
</reference>
<evidence type="ECO:0000256" key="5">
    <source>
        <dbReference type="ARBA" id="ARBA00022833"/>
    </source>
</evidence>
<keyword evidence="4" id="KW-0378">Hydrolase</keyword>
<comment type="cofactor">
    <cofactor evidence="1">
        <name>Zn(2+)</name>
        <dbReference type="ChEBI" id="CHEBI:29105"/>
    </cofactor>
</comment>
<dbReference type="InterPro" id="IPR001915">
    <property type="entry name" value="Peptidase_M48"/>
</dbReference>
<evidence type="ECO:0000256" key="4">
    <source>
        <dbReference type="ARBA" id="ARBA00022801"/>
    </source>
</evidence>
<accession>A0A545TQY7</accession>
<dbReference type="RefSeq" id="WP_142896816.1">
    <property type="nucleotide sequence ID" value="NZ_ML660055.1"/>
</dbReference>
<dbReference type="PANTHER" id="PTHR22726:SF1">
    <property type="entry name" value="METALLOENDOPEPTIDASE OMA1, MITOCHONDRIAL"/>
    <property type="match status" value="1"/>
</dbReference>
<evidence type="ECO:0000256" key="6">
    <source>
        <dbReference type="ARBA" id="ARBA00023049"/>
    </source>
</evidence>
<feature type="signal peptide" evidence="7">
    <location>
        <begin position="1"/>
        <end position="21"/>
    </location>
</feature>